<feature type="region of interest" description="Disordered" evidence="2">
    <location>
        <begin position="496"/>
        <end position="533"/>
    </location>
</feature>
<feature type="compositionally biased region" description="Polar residues" evidence="2">
    <location>
        <begin position="1"/>
        <end position="11"/>
    </location>
</feature>
<dbReference type="EMBL" id="KN846956">
    <property type="protein sequence ID" value="KIW72399.1"/>
    <property type="molecule type" value="Genomic_DNA"/>
</dbReference>
<reference evidence="3 4" key="1">
    <citation type="submission" date="2015-01" db="EMBL/GenBank/DDBJ databases">
        <title>The Genome Sequence of Capronia semiimmersa CBS27337.</title>
        <authorList>
            <consortium name="The Broad Institute Genomics Platform"/>
            <person name="Cuomo C."/>
            <person name="de Hoog S."/>
            <person name="Gorbushina A."/>
            <person name="Stielow B."/>
            <person name="Teixiera M."/>
            <person name="Abouelleil A."/>
            <person name="Chapman S.B."/>
            <person name="Priest M."/>
            <person name="Young S.K."/>
            <person name="Wortman J."/>
            <person name="Nusbaum C."/>
            <person name="Birren B."/>
        </authorList>
    </citation>
    <scope>NUCLEOTIDE SEQUENCE [LARGE SCALE GENOMIC DNA]</scope>
    <source>
        <strain evidence="3 4">CBS 27337</strain>
    </source>
</reference>
<sequence length="533" mass="59617">MEYYQPMSSSPPVYEDHNPSGSQDRPERENPAEDHARKRRRIQTETLHARNMSDPSRPPPSSRRPAYPSHFDFLGPTLHGIPPGMPLGLPIGTFLEEDAALQYLASGSGFAQDLRGMDLNQPSHPSIYIAPNQASRSAALTSHPSQSSMQQQPGLVSFNDFFVQSTAPAIPERRREMETHAAASSGNLTSAPTPFDFSGPPPYRPPIYPPHIPVIEGISPPRRITSIPTTSTSEVPNKPATMLILSRASEDSIMALEEHKRDCPTCCLQFEPNNFVAVITCCNMAIHARCLSAYVNSQGYSKSRACMKCRRSIDAKHMLNKVMPPVTDKDWDEGCDFNAPESLQADSKIELNVTARPHRTGSHRHRISMGYAGHRTGRHAYVPSEHLTTEQRHALRHLREDHLVELEELRNRCNVAMENSKRLSHQYQDADRALVGARTRATQQELSALLKRYQETKVAMDNAIEVFARARMELDALHQAQSRQVTEMIEEYQAERGRELEARSRAEDPSRSAPIPIPQLRVINGDPLNSASP</sequence>
<organism evidence="3 4">
    <name type="scientific">Phialophora macrospora</name>
    <dbReference type="NCBI Taxonomy" id="1851006"/>
    <lineage>
        <taxon>Eukaryota</taxon>
        <taxon>Fungi</taxon>
        <taxon>Dikarya</taxon>
        <taxon>Ascomycota</taxon>
        <taxon>Pezizomycotina</taxon>
        <taxon>Eurotiomycetes</taxon>
        <taxon>Chaetothyriomycetidae</taxon>
        <taxon>Chaetothyriales</taxon>
        <taxon>Herpotrichiellaceae</taxon>
        <taxon>Phialophora</taxon>
    </lineage>
</organism>
<gene>
    <name evidence="3" type="ORF">PV04_00596</name>
</gene>
<feature type="coiled-coil region" evidence="1">
    <location>
        <begin position="392"/>
        <end position="426"/>
    </location>
</feature>
<dbReference type="HOGENOM" id="CLU_529961_0_0_1"/>
<feature type="compositionally biased region" description="Basic and acidic residues" evidence="2">
    <location>
        <begin position="496"/>
        <end position="510"/>
    </location>
</feature>
<feature type="compositionally biased region" description="Basic and acidic residues" evidence="2">
    <location>
        <begin position="14"/>
        <end position="36"/>
    </location>
</feature>
<proteinExistence type="predicted"/>
<dbReference type="AlphaFoldDB" id="A0A0D2GJ52"/>
<dbReference type="Proteomes" id="UP000054266">
    <property type="component" value="Unassembled WGS sequence"/>
</dbReference>
<evidence type="ECO:0000313" key="3">
    <source>
        <dbReference type="EMBL" id="KIW72399.1"/>
    </source>
</evidence>
<dbReference type="InterPro" id="IPR013083">
    <property type="entry name" value="Znf_RING/FYVE/PHD"/>
</dbReference>
<evidence type="ECO:0008006" key="5">
    <source>
        <dbReference type="Google" id="ProtNLM"/>
    </source>
</evidence>
<dbReference type="STRING" id="5601.A0A0D2GJ52"/>
<evidence type="ECO:0000256" key="1">
    <source>
        <dbReference type="SAM" id="Coils"/>
    </source>
</evidence>
<keyword evidence="1" id="KW-0175">Coiled coil</keyword>
<keyword evidence="4" id="KW-1185">Reference proteome</keyword>
<name>A0A0D2GJ52_9EURO</name>
<evidence type="ECO:0000313" key="4">
    <source>
        <dbReference type="Proteomes" id="UP000054266"/>
    </source>
</evidence>
<evidence type="ECO:0000256" key="2">
    <source>
        <dbReference type="SAM" id="MobiDB-lite"/>
    </source>
</evidence>
<protein>
    <recommendedName>
        <fullName evidence="5">RING-type domain-containing protein</fullName>
    </recommendedName>
</protein>
<dbReference type="Gene3D" id="3.30.40.10">
    <property type="entry name" value="Zinc/RING finger domain, C3HC4 (zinc finger)"/>
    <property type="match status" value="1"/>
</dbReference>
<accession>A0A0D2GJ52</accession>
<feature type="region of interest" description="Disordered" evidence="2">
    <location>
        <begin position="1"/>
        <end position="71"/>
    </location>
</feature>